<evidence type="ECO:0000313" key="2">
    <source>
        <dbReference type="EMBL" id="MBK8891454.1"/>
    </source>
</evidence>
<comment type="caution">
    <text evidence="2">The sequence shown here is derived from an EMBL/GenBank/DDBJ whole genome shotgun (WGS) entry which is preliminary data.</text>
</comment>
<dbReference type="EMBL" id="JADKBR010000017">
    <property type="protein sequence ID" value="MBK8891454.1"/>
    <property type="molecule type" value="Genomic_DNA"/>
</dbReference>
<dbReference type="Proteomes" id="UP000808146">
    <property type="component" value="Unassembled WGS sequence"/>
</dbReference>
<dbReference type="InterPro" id="IPR041698">
    <property type="entry name" value="Methyltransf_25"/>
</dbReference>
<dbReference type="Gene3D" id="3.40.50.150">
    <property type="entry name" value="Vaccinia Virus protein VP39"/>
    <property type="match status" value="1"/>
</dbReference>
<evidence type="ECO:0000313" key="3">
    <source>
        <dbReference type="Proteomes" id="UP000808146"/>
    </source>
</evidence>
<name>A0A9D7QJM5_9RHOO</name>
<evidence type="ECO:0000259" key="1">
    <source>
        <dbReference type="Pfam" id="PF13649"/>
    </source>
</evidence>
<reference evidence="2" key="1">
    <citation type="submission" date="2020-10" db="EMBL/GenBank/DDBJ databases">
        <title>Connecting structure to function with the recovery of over 1000 high-quality activated sludge metagenome-assembled genomes encoding full-length rRNA genes using long-read sequencing.</title>
        <authorList>
            <person name="Singleton C.M."/>
            <person name="Petriglieri F."/>
            <person name="Kristensen J.M."/>
            <person name="Kirkegaard R.H."/>
            <person name="Michaelsen T.Y."/>
            <person name="Andersen M.H."/>
            <person name="Karst S.M."/>
            <person name="Dueholm M.S."/>
            <person name="Nielsen P.H."/>
            <person name="Albertsen M."/>
        </authorList>
    </citation>
    <scope>NUCLEOTIDE SEQUENCE</scope>
    <source>
        <strain evidence="2">OdNE_18-Q3-R46-58_BAT3C.305</strain>
    </source>
</reference>
<organism evidence="2 3">
    <name type="scientific">Candidatus Dechloromonas phosphorivorans</name>
    <dbReference type="NCBI Taxonomy" id="2899244"/>
    <lineage>
        <taxon>Bacteria</taxon>
        <taxon>Pseudomonadati</taxon>
        <taxon>Pseudomonadota</taxon>
        <taxon>Betaproteobacteria</taxon>
        <taxon>Rhodocyclales</taxon>
        <taxon>Azonexaceae</taxon>
        <taxon>Dechloromonas</taxon>
    </lineage>
</organism>
<dbReference type="SUPFAM" id="SSF53335">
    <property type="entry name" value="S-adenosyl-L-methionine-dependent methyltransferases"/>
    <property type="match status" value="1"/>
</dbReference>
<accession>A0A9D7QJM5</accession>
<keyword evidence="2" id="KW-0489">Methyltransferase</keyword>
<dbReference type="GO" id="GO:0032259">
    <property type="term" value="P:methylation"/>
    <property type="evidence" value="ECO:0007669"/>
    <property type="project" value="UniProtKB-KW"/>
</dbReference>
<sequence length="254" mass="28655">MKDSYDQTVASTCAAIAPVVPDVPQYLQANYWWAYVHPHAVTFFERQWLVNLILWGNYKRLCNAVLNDYGDNLLGRTLQIACAYGDLTPRLAERVASDGLLEIVDILPIQLENLSGKLSPDLPIKLHCMDSAELGFPDASFDRALLFFLLHEQPQDVRERTLAEALRVIRPGGTLTIVDYAPASRLNPLRYFWMPVLDRLEPFARDLFTEEISAWLPKGDGFATVSDQRFFGGLYQMLTLKVTESKTIGNQASS</sequence>
<feature type="domain" description="Methyltransferase" evidence="1">
    <location>
        <begin position="78"/>
        <end position="173"/>
    </location>
</feature>
<dbReference type="GO" id="GO:0008168">
    <property type="term" value="F:methyltransferase activity"/>
    <property type="evidence" value="ECO:0007669"/>
    <property type="project" value="UniProtKB-KW"/>
</dbReference>
<protein>
    <submittedName>
        <fullName evidence="2">Methyltransferase domain-containing protein</fullName>
    </submittedName>
</protein>
<dbReference type="AlphaFoldDB" id="A0A9D7QJM5"/>
<dbReference type="InterPro" id="IPR029063">
    <property type="entry name" value="SAM-dependent_MTases_sf"/>
</dbReference>
<proteinExistence type="predicted"/>
<keyword evidence="2" id="KW-0808">Transferase</keyword>
<dbReference type="NCBIfam" id="NF038261">
    <property type="entry name" value="rhodoquin_RquA"/>
    <property type="match status" value="1"/>
</dbReference>
<gene>
    <name evidence="2" type="ORF">IPN75_14335</name>
</gene>
<dbReference type="Pfam" id="PF13649">
    <property type="entry name" value="Methyltransf_25"/>
    <property type="match status" value="1"/>
</dbReference>